<dbReference type="SFLD" id="SFLDS00003">
    <property type="entry name" value="Haloacid_Dehalogenase"/>
    <property type="match status" value="1"/>
</dbReference>
<sequence length="295" mass="32031">MAGRVDRLRVMRSWRRPLSMIRRFREIHHMYSVLAVDLDDTLLADDGTISPRTMAALDSWQAAGRRIVVATGRPPRSAKLVHPYLNDFPMICYNGAWIELQGNVLFQATIPVDDARRIVGAIQNAAPGCRLGVEIDDTLYVNGGTAWTRAHLVSDVLAHTDRPAAKILTSLEELDAAQPLSLNGQAVVGKPSETFLRGLPATCRALISPKYDLVQVIPCGASKAAALRWLLDQWGVGMEEVISFGDDVNDVEMVAEAGLGVAMSNAVPEVKAAADRMTVSNKEDGVAVMLEAFVS</sequence>
<dbReference type="AlphaFoldDB" id="A0A6B1D5W1"/>
<reference evidence="1" key="1">
    <citation type="submission" date="2019-09" db="EMBL/GenBank/DDBJ databases">
        <title>Characterisation of the sponge microbiome using genome-centric metagenomics.</title>
        <authorList>
            <person name="Engelberts J.P."/>
            <person name="Robbins S.J."/>
            <person name="De Goeij J.M."/>
            <person name="Aranda M."/>
            <person name="Bell S.C."/>
            <person name="Webster N.S."/>
        </authorList>
    </citation>
    <scope>NUCLEOTIDE SEQUENCE</scope>
    <source>
        <strain evidence="1">SB0661_bin_32</strain>
    </source>
</reference>
<dbReference type="Gene3D" id="3.30.1240.10">
    <property type="match status" value="1"/>
</dbReference>
<gene>
    <name evidence="1" type="ORF">F4X14_10040</name>
</gene>
<dbReference type="SFLD" id="SFLDG01140">
    <property type="entry name" value="C2.B:_Phosphomannomutase_and_P"/>
    <property type="match status" value="1"/>
</dbReference>
<dbReference type="NCBIfam" id="TIGR01484">
    <property type="entry name" value="HAD-SF-IIB"/>
    <property type="match status" value="1"/>
</dbReference>
<name>A0A6B1D5W1_9CHLR</name>
<dbReference type="GO" id="GO:0005829">
    <property type="term" value="C:cytosol"/>
    <property type="evidence" value="ECO:0007669"/>
    <property type="project" value="TreeGrafter"/>
</dbReference>
<dbReference type="Gene3D" id="3.40.50.1000">
    <property type="entry name" value="HAD superfamily/HAD-like"/>
    <property type="match status" value="1"/>
</dbReference>
<dbReference type="GO" id="GO:0000287">
    <property type="term" value="F:magnesium ion binding"/>
    <property type="evidence" value="ECO:0007669"/>
    <property type="project" value="TreeGrafter"/>
</dbReference>
<dbReference type="PANTHER" id="PTHR10000:SF8">
    <property type="entry name" value="HAD SUPERFAMILY HYDROLASE-LIKE, TYPE 3"/>
    <property type="match status" value="1"/>
</dbReference>
<dbReference type="InterPro" id="IPR036412">
    <property type="entry name" value="HAD-like_sf"/>
</dbReference>
<organism evidence="1">
    <name type="scientific">Caldilineaceae bacterium SB0661_bin_32</name>
    <dbReference type="NCBI Taxonomy" id="2605255"/>
    <lineage>
        <taxon>Bacteria</taxon>
        <taxon>Bacillati</taxon>
        <taxon>Chloroflexota</taxon>
        <taxon>Caldilineae</taxon>
        <taxon>Caldilineales</taxon>
        <taxon>Caldilineaceae</taxon>
    </lineage>
</organism>
<dbReference type="EMBL" id="VXMH01000051">
    <property type="protein sequence ID" value="MYC95301.1"/>
    <property type="molecule type" value="Genomic_DNA"/>
</dbReference>
<dbReference type="InterPro" id="IPR023214">
    <property type="entry name" value="HAD_sf"/>
</dbReference>
<accession>A0A6B1D5W1</accession>
<dbReference type="PANTHER" id="PTHR10000">
    <property type="entry name" value="PHOSPHOSERINE PHOSPHATASE"/>
    <property type="match status" value="1"/>
</dbReference>
<protein>
    <submittedName>
        <fullName evidence="1">Cof-type HAD-IIB family hydrolase</fullName>
    </submittedName>
</protein>
<dbReference type="GO" id="GO:0016791">
    <property type="term" value="F:phosphatase activity"/>
    <property type="evidence" value="ECO:0007669"/>
    <property type="project" value="TreeGrafter"/>
</dbReference>
<dbReference type="NCBIfam" id="TIGR00099">
    <property type="entry name" value="Cof-subfamily"/>
    <property type="match status" value="1"/>
</dbReference>
<keyword evidence="1" id="KW-0378">Hydrolase</keyword>
<proteinExistence type="predicted"/>
<comment type="caution">
    <text evidence="1">The sequence shown here is derived from an EMBL/GenBank/DDBJ whole genome shotgun (WGS) entry which is preliminary data.</text>
</comment>
<dbReference type="SUPFAM" id="SSF56784">
    <property type="entry name" value="HAD-like"/>
    <property type="match status" value="1"/>
</dbReference>
<dbReference type="Pfam" id="PF08282">
    <property type="entry name" value="Hydrolase_3"/>
    <property type="match status" value="1"/>
</dbReference>
<evidence type="ECO:0000313" key="1">
    <source>
        <dbReference type="EMBL" id="MYC95301.1"/>
    </source>
</evidence>
<dbReference type="InterPro" id="IPR000150">
    <property type="entry name" value="Cof"/>
</dbReference>
<dbReference type="InterPro" id="IPR006379">
    <property type="entry name" value="HAD-SF_hydro_IIB"/>
</dbReference>